<keyword evidence="3" id="KW-0804">Transcription</keyword>
<dbReference type="EMBL" id="BAABFB010000066">
    <property type="protein sequence ID" value="GAA4486457.1"/>
    <property type="molecule type" value="Genomic_DNA"/>
</dbReference>
<dbReference type="SUPFAM" id="SSF46785">
    <property type="entry name" value="Winged helix' DNA-binding domain"/>
    <property type="match status" value="1"/>
</dbReference>
<dbReference type="SMART" id="SM00346">
    <property type="entry name" value="HTH_ICLR"/>
    <property type="match status" value="1"/>
</dbReference>
<dbReference type="InterPro" id="IPR029016">
    <property type="entry name" value="GAF-like_dom_sf"/>
</dbReference>
<evidence type="ECO:0000259" key="4">
    <source>
        <dbReference type="PROSITE" id="PS51077"/>
    </source>
</evidence>
<dbReference type="Pfam" id="PF09339">
    <property type="entry name" value="HTH_IclR"/>
    <property type="match status" value="1"/>
</dbReference>
<organism evidence="6 7">
    <name type="scientific">Rhodococcus olei</name>
    <dbReference type="NCBI Taxonomy" id="2161675"/>
    <lineage>
        <taxon>Bacteria</taxon>
        <taxon>Bacillati</taxon>
        <taxon>Actinomycetota</taxon>
        <taxon>Actinomycetes</taxon>
        <taxon>Mycobacteriales</taxon>
        <taxon>Nocardiaceae</taxon>
        <taxon>Rhodococcus</taxon>
    </lineage>
</organism>
<feature type="domain" description="HTH iclR-type" evidence="4">
    <location>
        <begin position="27"/>
        <end position="87"/>
    </location>
</feature>
<protein>
    <recommendedName>
        <fullName evidence="8">IclR family transcriptional regulator</fullName>
    </recommendedName>
</protein>
<evidence type="ECO:0000259" key="5">
    <source>
        <dbReference type="PROSITE" id="PS51078"/>
    </source>
</evidence>
<evidence type="ECO:0000313" key="7">
    <source>
        <dbReference type="Proteomes" id="UP001501183"/>
    </source>
</evidence>
<dbReference type="Pfam" id="PF01614">
    <property type="entry name" value="IclR_C"/>
    <property type="match status" value="1"/>
</dbReference>
<evidence type="ECO:0000256" key="2">
    <source>
        <dbReference type="ARBA" id="ARBA00023125"/>
    </source>
</evidence>
<dbReference type="InterPro" id="IPR014757">
    <property type="entry name" value="Tscrpt_reg_IclR_C"/>
</dbReference>
<evidence type="ECO:0000313" key="6">
    <source>
        <dbReference type="EMBL" id="GAA4486457.1"/>
    </source>
</evidence>
<dbReference type="InterPro" id="IPR005471">
    <property type="entry name" value="Tscrpt_reg_IclR_N"/>
</dbReference>
<dbReference type="Proteomes" id="UP001501183">
    <property type="component" value="Unassembled WGS sequence"/>
</dbReference>
<accession>A0ABP8PGY8</accession>
<feature type="domain" description="IclR-ED" evidence="5">
    <location>
        <begin position="81"/>
        <end position="270"/>
    </location>
</feature>
<dbReference type="PROSITE" id="PS51078">
    <property type="entry name" value="ICLR_ED"/>
    <property type="match status" value="1"/>
</dbReference>
<dbReference type="PANTHER" id="PTHR30136">
    <property type="entry name" value="HELIX-TURN-HELIX TRANSCRIPTIONAL REGULATOR, ICLR FAMILY"/>
    <property type="match status" value="1"/>
</dbReference>
<dbReference type="RefSeq" id="WP_345349959.1">
    <property type="nucleotide sequence ID" value="NZ_BAABFB010000066.1"/>
</dbReference>
<keyword evidence="2" id="KW-0238">DNA-binding</keyword>
<dbReference type="SUPFAM" id="SSF55781">
    <property type="entry name" value="GAF domain-like"/>
    <property type="match status" value="1"/>
</dbReference>
<dbReference type="PANTHER" id="PTHR30136:SF35">
    <property type="entry name" value="HTH-TYPE TRANSCRIPTIONAL REGULATOR RV1719"/>
    <property type="match status" value="1"/>
</dbReference>
<dbReference type="InterPro" id="IPR036390">
    <property type="entry name" value="WH_DNA-bd_sf"/>
</dbReference>
<dbReference type="InterPro" id="IPR050707">
    <property type="entry name" value="HTH_MetabolicPath_Reg"/>
</dbReference>
<evidence type="ECO:0008006" key="8">
    <source>
        <dbReference type="Google" id="ProtNLM"/>
    </source>
</evidence>
<dbReference type="Gene3D" id="1.10.10.10">
    <property type="entry name" value="Winged helix-like DNA-binding domain superfamily/Winged helix DNA-binding domain"/>
    <property type="match status" value="1"/>
</dbReference>
<dbReference type="InterPro" id="IPR036388">
    <property type="entry name" value="WH-like_DNA-bd_sf"/>
</dbReference>
<keyword evidence="1" id="KW-0805">Transcription regulation</keyword>
<proteinExistence type="predicted"/>
<keyword evidence="7" id="KW-1185">Reference proteome</keyword>
<dbReference type="Gene3D" id="3.30.450.40">
    <property type="match status" value="1"/>
</dbReference>
<sequence>MTVVDIGRWQAEASDGHAGAGRQGQRESMLARMTRIIDAFDAPCEGLSLEDVTARTGLPRSTVHRIMLELVDLGWIARDGRSYRLGSRALGAVGPQATHARIRMAAADTVQELYLRTGLVIHLGVLEGGREHFLDKIGGPFALAIRSRVGSTLAAHRGTGGRAMLALLTPERVDDLVSAEVARGESLDGWTAARLHGELNRIRGASGIAIQESETTSGIGDGGIGSIASALRSPDGTVVSLCAAGQARKVRLDRVAPLVRAATARLARAL</sequence>
<evidence type="ECO:0000256" key="1">
    <source>
        <dbReference type="ARBA" id="ARBA00023015"/>
    </source>
</evidence>
<reference evidence="7" key="1">
    <citation type="journal article" date="2019" name="Int. J. Syst. Evol. Microbiol.">
        <title>The Global Catalogue of Microorganisms (GCM) 10K type strain sequencing project: providing services to taxonomists for standard genome sequencing and annotation.</title>
        <authorList>
            <consortium name="The Broad Institute Genomics Platform"/>
            <consortium name="The Broad Institute Genome Sequencing Center for Infectious Disease"/>
            <person name="Wu L."/>
            <person name="Ma J."/>
        </authorList>
    </citation>
    <scope>NUCLEOTIDE SEQUENCE [LARGE SCALE GENOMIC DNA]</scope>
    <source>
        <strain evidence="7">JCM 32206</strain>
    </source>
</reference>
<name>A0ABP8PGY8_9NOCA</name>
<evidence type="ECO:0000256" key="3">
    <source>
        <dbReference type="ARBA" id="ARBA00023163"/>
    </source>
</evidence>
<gene>
    <name evidence="6" type="ORF">GCM10023094_42880</name>
</gene>
<dbReference type="PROSITE" id="PS51077">
    <property type="entry name" value="HTH_ICLR"/>
    <property type="match status" value="1"/>
</dbReference>
<comment type="caution">
    <text evidence="6">The sequence shown here is derived from an EMBL/GenBank/DDBJ whole genome shotgun (WGS) entry which is preliminary data.</text>
</comment>